<proteinExistence type="predicted"/>
<organism evidence="3 4">
    <name type="scientific">Sunxiuqinia elliptica</name>
    <dbReference type="NCBI Taxonomy" id="655355"/>
    <lineage>
        <taxon>Bacteria</taxon>
        <taxon>Pseudomonadati</taxon>
        <taxon>Bacteroidota</taxon>
        <taxon>Bacteroidia</taxon>
        <taxon>Marinilabiliales</taxon>
        <taxon>Prolixibacteraceae</taxon>
        <taxon>Sunxiuqinia</taxon>
    </lineage>
</organism>
<reference evidence="3 4" key="1">
    <citation type="submission" date="2016-10" db="EMBL/GenBank/DDBJ databases">
        <authorList>
            <person name="de Groot N.N."/>
        </authorList>
    </citation>
    <scope>NUCLEOTIDE SEQUENCE [LARGE SCALE GENOMIC DNA]</scope>
    <source>
        <strain evidence="3 4">CGMCC 1.9156</strain>
    </source>
</reference>
<evidence type="ECO:0000313" key="3">
    <source>
        <dbReference type="EMBL" id="SFE58383.1"/>
    </source>
</evidence>
<evidence type="ECO:0000313" key="4">
    <source>
        <dbReference type="Proteomes" id="UP000198964"/>
    </source>
</evidence>
<dbReference type="EMBL" id="FONW01000001">
    <property type="protein sequence ID" value="SFE58383.1"/>
    <property type="molecule type" value="Genomic_DNA"/>
</dbReference>
<dbReference type="Proteomes" id="UP000198964">
    <property type="component" value="Unassembled WGS sequence"/>
</dbReference>
<keyword evidence="2" id="KW-0472">Membrane</keyword>
<protein>
    <submittedName>
        <fullName evidence="3">HlyD family secretion protein</fullName>
    </submittedName>
</protein>
<dbReference type="PANTHER" id="PTHR30386">
    <property type="entry name" value="MEMBRANE FUSION SUBUNIT OF EMRAB-TOLC MULTIDRUG EFFLUX PUMP"/>
    <property type="match status" value="1"/>
</dbReference>
<evidence type="ECO:0000256" key="1">
    <source>
        <dbReference type="SAM" id="Coils"/>
    </source>
</evidence>
<dbReference type="AlphaFoldDB" id="A0A1I2BSQ2"/>
<dbReference type="STRING" id="655355.SAMN05216283_101485"/>
<dbReference type="InterPro" id="IPR050739">
    <property type="entry name" value="MFP"/>
</dbReference>
<gene>
    <name evidence="3" type="ORF">SAMN05216283_101485</name>
</gene>
<keyword evidence="4" id="KW-1185">Reference proteome</keyword>
<sequence length="322" mass="37374">MFLTMFLFANEQWWYCLIVINSIKKRKNMGSPIFPKEIINVSVEHHFARFSRKSSLIYIVVLLFLVVTTTSLFLIKTEITVQSRGIFRSSSEPAELVSPVVAQVVKSNLEENQSVLFGDTLVWLDCKKQSERITHIERRIFENEAYLNDVSSLLSFRYSDLETSLYKTTHAEYRQKLSEFDMQIELFQKSFMRAKMLFDKQVIPVAELEDKQFQLDKVLEEKQIYIQMSRNEWQQQAVSYQQDNKAYLSEIESLKSEIKNYAITAPTTGHITNYNGIKPGGFVTIGQTIAIVHPNDHVIAENLVAPEDIGYLQKEMQVIFQV</sequence>
<keyword evidence="2" id="KW-1133">Transmembrane helix</keyword>
<feature type="coiled-coil region" evidence="1">
    <location>
        <begin position="237"/>
        <end position="264"/>
    </location>
</feature>
<name>A0A1I2BSQ2_9BACT</name>
<keyword evidence="2" id="KW-0812">Transmembrane</keyword>
<evidence type="ECO:0000256" key="2">
    <source>
        <dbReference type="SAM" id="Phobius"/>
    </source>
</evidence>
<feature type="transmembrane region" description="Helical" evidence="2">
    <location>
        <begin position="56"/>
        <end position="75"/>
    </location>
</feature>
<accession>A0A1I2BSQ2</accession>
<keyword evidence="1" id="KW-0175">Coiled coil</keyword>